<comment type="caution">
    <text evidence="2">The sequence shown here is derived from an EMBL/GenBank/DDBJ whole genome shotgun (WGS) entry which is preliminary data.</text>
</comment>
<dbReference type="EMBL" id="JADGMS010000004">
    <property type="protein sequence ID" value="KAF9684518.1"/>
    <property type="molecule type" value="Genomic_DNA"/>
</dbReference>
<feature type="transmembrane region" description="Helical" evidence="1">
    <location>
        <begin position="245"/>
        <end position="272"/>
    </location>
</feature>
<gene>
    <name evidence="2" type="ORF">SADUNF_Sadunf04G0126400</name>
</gene>
<evidence type="ECO:0000313" key="3">
    <source>
        <dbReference type="Proteomes" id="UP000657918"/>
    </source>
</evidence>
<keyword evidence="1" id="KW-0472">Membrane</keyword>
<name>A0A835N414_9ROSI</name>
<keyword evidence="3" id="KW-1185">Reference proteome</keyword>
<dbReference type="AlphaFoldDB" id="A0A835N414"/>
<keyword evidence="1" id="KW-1133">Transmembrane helix</keyword>
<evidence type="ECO:0000256" key="1">
    <source>
        <dbReference type="SAM" id="Phobius"/>
    </source>
</evidence>
<reference evidence="2 3" key="1">
    <citation type="submission" date="2020-10" db="EMBL/GenBank/DDBJ databases">
        <title>Plant Genome Project.</title>
        <authorList>
            <person name="Zhang R.-G."/>
        </authorList>
    </citation>
    <scope>NUCLEOTIDE SEQUENCE [LARGE SCALE GENOMIC DNA]</scope>
    <source>
        <strain evidence="2">FAFU-HL-1</strain>
        <tissue evidence="2">Leaf</tissue>
    </source>
</reference>
<sequence length="311" mass="35999">MFLIWDLPKKRISSGGKMELFKQPFLNLFVMSNFVIHYVPLQSVIYLTNLGSEHEHLLSLVCSSIGKAFPSTNIIQVDFFHIDLQNNILKYNILKITRSNLIPEFIIYKIKILEENDQQLIAGNHNQPLLGSLFKTIQRFVQAIPISITRLYKFLTMKITEKNKMRGTQINFITWFGVIMSITQTQDGPKRHKINKKLSKVHIILKLVLSLKRSINKNNFAIVHIESTSHENSPMVIRGMQKIGFVNIIFFDLFCIFTCHCINVVLLLHVALRVIFFYMNFTNIIHSNIGREISMWYDVAGQSKKGFSIHG</sequence>
<dbReference type="Proteomes" id="UP000657918">
    <property type="component" value="Chromosome 4"/>
</dbReference>
<protein>
    <submittedName>
        <fullName evidence="2">Uncharacterized protein</fullName>
    </submittedName>
</protein>
<accession>A0A835N414</accession>
<proteinExistence type="predicted"/>
<evidence type="ECO:0000313" key="2">
    <source>
        <dbReference type="EMBL" id="KAF9684518.1"/>
    </source>
</evidence>
<keyword evidence="1" id="KW-0812">Transmembrane</keyword>
<organism evidence="2 3">
    <name type="scientific">Salix dunnii</name>
    <dbReference type="NCBI Taxonomy" id="1413687"/>
    <lineage>
        <taxon>Eukaryota</taxon>
        <taxon>Viridiplantae</taxon>
        <taxon>Streptophyta</taxon>
        <taxon>Embryophyta</taxon>
        <taxon>Tracheophyta</taxon>
        <taxon>Spermatophyta</taxon>
        <taxon>Magnoliopsida</taxon>
        <taxon>eudicotyledons</taxon>
        <taxon>Gunneridae</taxon>
        <taxon>Pentapetalae</taxon>
        <taxon>rosids</taxon>
        <taxon>fabids</taxon>
        <taxon>Malpighiales</taxon>
        <taxon>Salicaceae</taxon>
        <taxon>Saliceae</taxon>
        <taxon>Salix</taxon>
    </lineage>
</organism>